<dbReference type="eggNOG" id="COG3291">
    <property type="taxonomic scope" value="Bacteria"/>
</dbReference>
<dbReference type="EMBL" id="BBLT01000005">
    <property type="protein sequence ID" value="GAL85515.1"/>
    <property type="molecule type" value="Genomic_DNA"/>
</dbReference>
<dbReference type="Gene3D" id="2.60.120.380">
    <property type="match status" value="1"/>
</dbReference>
<feature type="domain" description="PKD/Chitinase" evidence="1">
    <location>
        <begin position="709"/>
        <end position="798"/>
    </location>
</feature>
<dbReference type="SMART" id="SM00089">
    <property type="entry name" value="PKD"/>
    <property type="match status" value="3"/>
</dbReference>
<dbReference type="InterPro" id="IPR013783">
    <property type="entry name" value="Ig-like_fold"/>
</dbReference>
<dbReference type="Pfam" id="PF17957">
    <property type="entry name" value="Big_7"/>
    <property type="match status" value="3"/>
</dbReference>
<reference evidence="2 3" key="1">
    <citation type="submission" date="2014-09" db="EMBL/GenBank/DDBJ databases">
        <title>Sporocytophaga myxococcoides PG-01 genome sequencing.</title>
        <authorList>
            <person name="Liu L."/>
            <person name="Gao P.J."/>
            <person name="Chen G.J."/>
            <person name="Wang L.S."/>
        </authorList>
    </citation>
    <scope>NUCLEOTIDE SEQUENCE [LARGE SCALE GENOMIC DNA]</scope>
    <source>
        <strain evidence="2 3">PG-01</strain>
    </source>
</reference>
<dbReference type="Gene3D" id="2.60.40.10">
    <property type="entry name" value="Immunoglobulins"/>
    <property type="match status" value="3"/>
</dbReference>
<dbReference type="SUPFAM" id="SSF55486">
    <property type="entry name" value="Metalloproteases ('zincins'), catalytic domain"/>
    <property type="match status" value="1"/>
</dbReference>
<dbReference type="eggNOG" id="COG3469">
    <property type="taxonomic scope" value="Bacteria"/>
</dbReference>
<proteinExistence type="predicted"/>
<evidence type="ECO:0000259" key="1">
    <source>
        <dbReference type="SMART" id="SM00089"/>
    </source>
</evidence>
<name>A0A098LEZ7_9BACT</name>
<dbReference type="InterPro" id="IPR022409">
    <property type="entry name" value="PKD/Chitinase_dom"/>
</dbReference>
<feature type="domain" description="PKD/Chitinase" evidence="1">
    <location>
        <begin position="523"/>
        <end position="610"/>
    </location>
</feature>
<keyword evidence="3" id="KW-1185">Reference proteome</keyword>
<protein>
    <submittedName>
        <fullName evidence="2">Peptidase domain-containing protein</fullName>
    </submittedName>
</protein>
<gene>
    <name evidence="2" type="ORF">MYP_2744</name>
</gene>
<dbReference type="Proteomes" id="UP000030185">
    <property type="component" value="Unassembled WGS sequence"/>
</dbReference>
<evidence type="ECO:0000313" key="2">
    <source>
        <dbReference type="EMBL" id="GAL85515.1"/>
    </source>
</evidence>
<comment type="caution">
    <text evidence="2">The sequence shown here is derived from an EMBL/GenBank/DDBJ whole genome shotgun (WGS) entry which is preliminary data.</text>
</comment>
<evidence type="ECO:0000313" key="3">
    <source>
        <dbReference type="Proteomes" id="UP000030185"/>
    </source>
</evidence>
<feature type="domain" description="PKD/Chitinase" evidence="1">
    <location>
        <begin position="616"/>
        <end position="703"/>
    </location>
</feature>
<organism evidence="2 3">
    <name type="scientific">Sporocytophaga myxococcoides</name>
    <dbReference type="NCBI Taxonomy" id="153721"/>
    <lineage>
        <taxon>Bacteria</taxon>
        <taxon>Pseudomonadati</taxon>
        <taxon>Bacteroidota</taxon>
        <taxon>Cytophagia</taxon>
        <taxon>Cytophagales</taxon>
        <taxon>Cytophagaceae</taxon>
        <taxon>Sporocytophaga</taxon>
    </lineage>
</organism>
<dbReference type="AlphaFoldDB" id="A0A098LEZ7"/>
<sequence length="961" mass="101630">MSGRQIVRSFYSGVNEKILLFVFCSVFFCRSIQAQDPTAPPVKIGSVDEFYNTVRLSESQIKTRKIKKSIIPVTKDSVSALINLKKTIDGEEFIYGEVQDKEASSVTFSIADGKLSGYVVIPSDKKAFRYFSQKDEVFVEEEDINKVICIDFNKSSNAEKRALPVQAPPSGSAVYNLQSLAGATAVAYLDFDGQVVTGTRWNGGNTINALPGNFSETEVTNIWKMISEDFRAFNINITTNEAVFNAAPRGRRIRCIFTPTNTASPGAGGVAYVNSFRWTDDTPCWVFNSGTKGAGEAGSHEIGHTLGLSHDGRTSPKEDYYSGHGIWAPIMGVGYSKGLVQWSRGEYANANQTQDDISIISGTGNGFGFRTDEAGNTNATAKALILSQNGVVSENQNYGIITQRTDVDIYSFTTSGGTVALTINPSPAFPNLDIVATLKNEAGTTLATSNPTASATGSQTAPTSINGLYASFNINLTAGTYYLNIDGTGQGDPLTTGYSDYSSIGEYFISGTIPVAQTNQNPVVKITAPLNNTVFTAPATINVTATASDADGTISGVTFSGAGASVTDNISPYSTRWNNVAVGTYKIVANVRDNNGGVGTDTVTITVVPAVNQNPVVKITAPLNNTVFTAPATINVTATASDADGTIIGVSFSGAGVSVTDVTSPYSISWTDVAAGTYKIIANVRDDNGGIGTDTVIVTVVPLVNQNPVVAITSPINNASFNAPANITIAANASDADGTIAGVAFYNGSLLLGSDNTAPYTYTITGAAAGTYSLTAVATDNNGGKTTSSVITVKVENALTTGINGPSCLVAGQRYLFVLSPEASATNISWWTNAQATIEVDPLDKSKVYITYAANISSVNISAGVNYAVNPWYKQYDKILKVGGCPSAAMEAFAPEEIQEDSKEEILLSLKLYDLQGKEIAYNGELTLDVNKLSEYLDEGAYIVHGVTDHKVIKKKIVVMK</sequence>
<accession>A0A098LEZ7</accession>
<dbReference type="eggNOG" id="COG4412">
    <property type="taxonomic scope" value="Bacteria"/>
</dbReference>
<dbReference type="STRING" id="153721.MYP_2744"/>